<dbReference type="InterPro" id="IPR017871">
    <property type="entry name" value="ABC_transporter-like_CS"/>
</dbReference>
<keyword evidence="14" id="KW-1185">Reference proteome</keyword>
<dbReference type="GO" id="GO:0005524">
    <property type="term" value="F:ATP binding"/>
    <property type="evidence" value="ECO:0007669"/>
    <property type="project" value="UniProtKB-KW"/>
</dbReference>
<evidence type="ECO:0000256" key="3">
    <source>
        <dbReference type="ARBA" id="ARBA00022475"/>
    </source>
</evidence>
<proteinExistence type="predicted"/>
<keyword evidence="4 10" id="KW-0812">Transmembrane</keyword>
<evidence type="ECO:0000256" key="1">
    <source>
        <dbReference type="ARBA" id="ARBA00004651"/>
    </source>
</evidence>
<feature type="transmembrane region" description="Helical" evidence="10">
    <location>
        <begin position="270"/>
        <end position="295"/>
    </location>
</feature>
<keyword evidence="7 10" id="KW-1133">Transmembrane helix</keyword>
<feature type="domain" description="ABC transporter" evidence="11">
    <location>
        <begin position="367"/>
        <end position="602"/>
    </location>
</feature>
<comment type="caution">
    <text evidence="13">The sequence shown here is derived from an EMBL/GenBank/DDBJ whole genome shotgun (WGS) entry which is preliminary data.</text>
</comment>
<dbReference type="PROSITE" id="PS50893">
    <property type="entry name" value="ABC_TRANSPORTER_2"/>
    <property type="match status" value="1"/>
</dbReference>
<dbReference type="InterPro" id="IPR011527">
    <property type="entry name" value="ABC1_TM_dom"/>
</dbReference>
<evidence type="ECO:0000256" key="4">
    <source>
        <dbReference type="ARBA" id="ARBA00022692"/>
    </source>
</evidence>
<dbReference type="GO" id="GO:0015421">
    <property type="term" value="F:ABC-type oligopeptide transporter activity"/>
    <property type="evidence" value="ECO:0007669"/>
    <property type="project" value="TreeGrafter"/>
</dbReference>
<evidence type="ECO:0000313" key="14">
    <source>
        <dbReference type="Proteomes" id="UP000787472"/>
    </source>
</evidence>
<dbReference type="GO" id="GO:0016887">
    <property type="term" value="F:ATP hydrolysis activity"/>
    <property type="evidence" value="ECO:0007669"/>
    <property type="project" value="InterPro"/>
</dbReference>
<keyword evidence="8 10" id="KW-0472">Membrane</keyword>
<dbReference type="InterPro" id="IPR027417">
    <property type="entry name" value="P-loop_NTPase"/>
</dbReference>
<dbReference type="Gene3D" id="1.20.1560.10">
    <property type="entry name" value="ABC transporter type 1, transmembrane domain"/>
    <property type="match status" value="1"/>
</dbReference>
<dbReference type="SUPFAM" id="SSF90123">
    <property type="entry name" value="ABC transporter transmembrane region"/>
    <property type="match status" value="1"/>
</dbReference>
<dbReference type="InterPro" id="IPR003439">
    <property type="entry name" value="ABC_transporter-like_ATP-bd"/>
</dbReference>
<dbReference type="FunFam" id="3.40.50.300:FF:000854">
    <property type="entry name" value="Multidrug ABC transporter ATP-binding protein"/>
    <property type="match status" value="1"/>
</dbReference>
<comment type="subcellular location">
    <subcellularLocation>
        <location evidence="1">Cell membrane</location>
        <topology evidence="1">Multi-pass membrane protein</topology>
    </subcellularLocation>
</comment>
<keyword evidence="5" id="KW-0547">Nucleotide-binding</keyword>
<dbReference type="InterPro" id="IPR036640">
    <property type="entry name" value="ABC1_TM_sf"/>
</dbReference>
<dbReference type="Gene3D" id="3.40.50.300">
    <property type="entry name" value="P-loop containing nucleotide triphosphate hydrolases"/>
    <property type="match status" value="1"/>
</dbReference>
<evidence type="ECO:0000256" key="10">
    <source>
        <dbReference type="SAM" id="Phobius"/>
    </source>
</evidence>
<evidence type="ECO:0000256" key="5">
    <source>
        <dbReference type="ARBA" id="ARBA00022741"/>
    </source>
</evidence>
<keyword evidence="2" id="KW-0813">Transport</keyword>
<feature type="domain" description="ABC transmembrane type-1" evidence="12">
    <location>
        <begin position="48"/>
        <end position="330"/>
    </location>
</feature>
<keyword evidence="3" id="KW-1003">Cell membrane</keyword>
<protein>
    <submittedName>
        <fullName evidence="13">ABC transporter ATP-binding protein</fullName>
    </submittedName>
</protein>
<evidence type="ECO:0000256" key="9">
    <source>
        <dbReference type="SAM" id="MobiDB-lite"/>
    </source>
</evidence>
<feature type="transmembrane region" description="Helical" evidence="10">
    <location>
        <begin position="86"/>
        <end position="104"/>
    </location>
</feature>
<gene>
    <name evidence="13" type="ORF">G8770_09530</name>
</gene>
<evidence type="ECO:0000256" key="8">
    <source>
        <dbReference type="ARBA" id="ARBA00023136"/>
    </source>
</evidence>
<dbReference type="InterPro" id="IPR039421">
    <property type="entry name" value="Type_1_exporter"/>
</dbReference>
<sequence length="628" mass="70836">MLDVHIPQPKPWTVEYSGTVLSDHPKRESNWQFFLRYVLRHKWSYGTGVILLLATNWFAVSIPRYIGASIDLLKEQLPQHQGELNTLILLIAGLALMMMATRTLSRMLFFNPGRAVERDLKNEAFTQLTHLQRDFFERHPTGTLISIVNNDINGIRALAGVVMLQVFNITFALSLTPYKMWQLSPQLTLYCMVPVVATFLVSHRAIGRMRQMMKVRMEELQALSSHSVELLSGIEVIKSNRIQGWARDEFAQGNDKLLRRSLQLARIRTLVLPILGYTDRIMKVLILAVGGVYVIQSGLSLGEVVAFLSYATLLAMPFFSMAMIFSSFQNGILSIESLRKILDSDIPPQDHQHLPDAERQQLFSSGVSIRNLSYTYPGQAEPALKGISFDIRPGQTIGILGQVGSGKSTLVNCINRHLEIEPGRIFIDDYDITQLSRRDLRSAVRTITQEPFLFSDSVVNNIRFSAGDEESQPIDDVLYQSDLQDEVDKFPAGEDTLVGEKGILLSGGQKQRLSLARAMYTPSKLMILDNVLSAVDNDTERFLLGQIFDHMQSQSILIVSHRASVLERVDYILVMDQGAVVAQGTHRELLERSPLYRQTWQLQAAEQQGQEEPEAQPTRPSKDEEPNL</sequence>
<feature type="transmembrane region" description="Helical" evidence="10">
    <location>
        <begin position="43"/>
        <end position="66"/>
    </location>
</feature>
<evidence type="ECO:0000259" key="12">
    <source>
        <dbReference type="PROSITE" id="PS50929"/>
    </source>
</evidence>
<feature type="region of interest" description="Disordered" evidence="9">
    <location>
        <begin position="601"/>
        <end position="628"/>
    </location>
</feature>
<accession>A0A9E5MHC6</accession>
<feature type="transmembrane region" description="Helical" evidence="10">
    <location>
        <begin position="155"/>
        <end position="175"/>
    </location>
</feature>
<evidence type="ECO:0000313" key="13">
    <source>
        <dbReference type="EMBL" id="NHO65781.1"/>
    </source>
</evidence>
<name>A0A9E5MHC6_9GAMM</name>
<dbReference type="PANTHER" id="PTHR43394:SF1">
    <property type="entry name" value="ATP-BINDING CASSETTE SUB-FAMILY B MEMBER 10, MITOCHONDRIAL"/>
    <property type="match status" value="1"/>
</dbReference>
<dbReference type="Proteomes" id="UP000787472">
    <property type="component" value="Unassembled WGS sequence"/>
</dbReference>
<dbReference type="PANTHER" id="PTHR43394">
    <property type="entry name" value="ATP-DEPENDENT PERMEASE MDL1, MITOCHONDRIAL"/>
    <property type="match status" value="1"/>
</dbReference>
<dbReference type="EMBL" id="JAAONZ010000005">
    <property type="protein sequence ID" value="NHO65781.1"/>
    <property type="molecule type" value="Genomic_DNA"/>
</dbReference>
<dbReference type="Pfam" id="PF00005">
    <property type="entry name" value="ABC_tran"/>
    <property type="match status" value="1"/>
</dbReference>
<dbReference type="AlphaFoldDB" id="A0A9E5MHC6"/>
<reference evidence="13" key="1">
    <citation type="submission" date="2020-03" db="EMBL/GenBank/DDBJ databases">
        <authorList>
            <person name="Guo F."/>
        </authorList>
    </citation>
    <scope>NUCLEOTIDE SEQUENCE</scope>
    <source>
        <strain evidence="13">JCM 30134</strain>
    </source>
</reference>
<keyword evidence="6 13" id="KW-0067">ATP-binding</keyword>
<evidence type="ECO:0000256" key="7">
    <source>
        <dbReference type="ARBA" id="ARBA00022989"/>
    </source>
</evidence>
<dbReference type="GO" id="GO:0005886">
    <property type="term" value="C:plasma membrane"/>
    <property type="evidence" value="ECO:0007669"/>
    <property type="project" value="UniProtKB-SubCell"/>
</dbReference>
<evidence type="ECO:0000256" key="2">
    <source>
        <dbReference type="ARBA" id="ARBA00022448"/>
    </source>
</evidence>
<dbReference type="SUPFAM" id="SSF52540">
    <property type="entry name" value="P-loop containing nucleoside triphosphate hydrolases"/>
    <property type="match status" value="1"/>
</dbReference>
<evidence type="ECO:0000256" key="6">
    <source>
        <dbReference type="ARBA" id="ARBA00022840"/>
    </source>
</evidence>
<dbReference type="PROSITE" id="PS50929">
    <property type="entry name" value="ABC_TM1F"/>
    <property type="match status" value="1"/>
</dbReference>
<feature type="transmembrane region" description="Helical" evidence="10">
    <location>
        <begin position="187"/>
        <end position="207"/>
    </location>
</feature>
<dbReference type="SMART" id="SM00382">
    <property type="entry name" value="AAA"/>
    <property type="match status" value="1"/>
</dbReference>
<dbReference type="PROSITE" id="PS00211">
    <property type="entry name" value="ABC_TRANSPORTER_1"/>
    <property type="match status" value="1"/>
</dbReference>
<organism evidence="13 14">
    <name type="scientific">Pseudomaricurvus hydrocarbonicus</name>
    <dbReference type="NCBI Taxonomy" id="1470433"/>
    <lineage>
        <taxon>Bacteria</taxon>
        <taxon>Pseudomonadati</taxon>
        <taxon>Pseudomonadota</taxon>
        <taxon>Gammaproteobacteria</taxon>
        <taxon>Cellvibrionales</taxon>
        <taxon>Cellvibrionaceae</taxon>
        <taxon>Pseudomaricurvus</taxon>
    </lineage>
</organism>
<evidence type="ECO:0000259" key="11">
    <source>
        <dbReference type="PROSITE" id="PS50893"/>
    </source>
</evidence>
<dbReference type="Pfam" id="PF00664">
    <property type="entry name" value="ABC_membrane"/>
    <property type="match status" value="1"/>
</dbReference>
<dbReference type="InterPro" id="IPR003593">
    <property type="entry name" value="AAA+_ATPase"/>
</dbReference>